<dbReference type="AlphaFoldDB" id="A0A067GI34"/>
<dbReference type="Proteomes" id="UP000027120">
    <property type="component" value="Unassembled WGS sequence"/>
</dbReference>
<protein>
    <submittedName>
        <fullName evidence="1">Uncharacterized protein</fullName>
    </submittedName>
</protein>
<proteinExistence type="predicted"/>
<evidence type="ECO:0000313" key="2">
    <source>
        <dbReference type="Proteomes" id="UP000027120"/>
    </source>
</evidence>
<name>A0A067GI34_CITSI</name>
<accession>A0A067GI34</accession>
<sequence>MTNHGVLGSLQSMVLNQTLKKRIHLLAKPQQFGFVIAITNPSQKGQIIDRMRSHTILGYLGNEFPEPLSLRIVGHIMAIVPLPGDHSHDIVER</sequence>
<gene>
    <name evidence="1" type="ORF">CISIN_1g034482mg</name>
</gene>
<dbReference type="EMBL" id="KK784878">
    <property type="protein sequence ID" value="KDO79378.1"/>
    <property type="molecule type" value="Genomic_DNA"/>
</dbReference>
<keyword evidence="2" id="KW-1185">Reference proteome</keyword>
<evidence type="ECO:0000313" key="1">
    <source>
        <dbReference type="EMBL" id="KDO79378.1"/>
    </source>
</evidence>
<organism evidence="1 2">
    <name type="scientific">Citrus sinensis</name>
    <name type="common">Sweet orange</name>
    <name type="synonym">Citrus aurantium var. sinensis</name>
    <dbReference type="NCBI Taxonomy" id="2711"/>
    <lineage>
        <taxon>Eukaryota</taxon>
        <taxon>Viridiplantae</taxon>
        <taxon>Streptophyta</taxon>
        <taxon>Embryophyta</taxon>
        <taxon>Tracheophyta</taxon>
        <taxon>Spermatophyta</taxon>
        <taxon>Magnoliopsida</taxon>
        <taxon>eudicotyledons</taxon>
        <taxon>Gunneridae</taxon>
        <taxon>Pentapetalae</taxon>
        <taxon>rosids</taxon>
        <taxon>malvids</taxon>
        <taxon>Sapindales</taxon>
        <taxon>Rutaceae</taxon>
        <taxon>Aurantioideae</taxon>
        <taxon>Citrus</taxon>
    </lineage>
</organism>
<reference evidence="1 2" key="1">
    <citation type="submission" date="2014-04" db="EMBL/GenBank/DDBJ databases">
        <authorList>
            <consortium name="International Citrus Genome Consortium"/>
            <person name="Gmitter F."/>
            <person name="Chen C."/>
            <person name="Farmerie W."/>
            <person name="Harkins T."/>
            <person name="Desany B."/>
            <person name="Mohiuddin M."/>
            <person name="Kodira C."/>
            <person name="Borodovsky M."/>
            <person name="Lomsadze A."/>
            <person name="Burns P."/>
            <person name="Jenkins J."/>
            <person name="Prochnik S."/>
            <person name="Shu S."/>
            <person name="Chapman J."/>
            <person name="Pitluck S."/>
            <person name="Schmutz J."/>
            <person name="Rokhsar D."/>
        </authorList>
    </citation>
    <scope>NUCLEOTIDE SEQUENCE</scope>
</reference>